<evidence type="ECO:0000256" key="4">
    <source>
        <dbReference type="ARBA" id="ARBA00022614"/>
    </source>
</evidence>
<dbReference type="InterPro" id="IPR001611">
    <property type="entry name" value="Leu-rich_rpt"/>
</dbReference>
<feature type="domain" description="Disease resistance R13L4/SHOC-2-like LRR" evidence="15">
    <location>
        <begin position="100"/>
        <end position="220"/>
    </location>
</feature>
<evidence type="ECO:0000313" key="16">
    <source>
        <dbReference type="EMBL" id="OWM76542.1"/>
    </source>
</evidence>
<gene>
    <name evidence="16" type="ORF">CDL15_Pgr005506</name>
    <name evidence="17" type="ORF">CRG98_028608</name>
</gene>
<evidence type="ECO:0000313" key="19">
    <source>
        <dbReference type="Proteomes" id="UP000233551"/>
    </source>
</evidence>
<comment type="caution">
    <text evidence="16">The sequence shown here is derived from an EMBL/GenBank/DDBJ whole genome shotgun (WGS) entry which is preliminary data.</text>
</comment>
<organism evidence="16 18">
    <name type="scientific">Punica granatum</name>
    <name type="common">Pomegranate</name>
    <dbReference type="NCBI Taxonomy" id="22663"/>
    <lineage>
        <taxon>Eukaryota</taxon>
        <taxon>Viridiplantae</taxon>
        <taxon>Streptophyta</taxon>
        <taxon>Embryophyta</taxon>
        <taxon>Tracheophyta</taxon>
        <taxon>Spermatophyta</taxon>
        <taxon>Magnoliopsida</taxon>
        <taxon>eudicotyledons</taxon>
        <taxon>Gunneridae</taxon>
        <taxon>Pentapetalae</taxon>
        <taxon>rosids</taxon>
        <taxon>malvids</taxon>
        <taxon>Myrtales</taxon>
        <taxon>Lythraceae</taxon>
        <taxon>Punica</taxon>
    </lineage>
</organism>
<feature type="region of interest" description="Disordered" evidence="12">
    <location>
        <begin position="741"/>
        <end position="762"/>
    </location>
</feature>
<dbReference type="InterPro" id="IPR003591">
    <property type="entry name" value="Leu-rich_rpt_typical-subtyp"/>
</dbReference>
<dbReference type="Pfam" id="PF08263">
    <property type="entry name" value="LRRNT_2"/>
    <property type="match status" value="1"/>
</dbReference>
<evidence type="ECO:0000256" key="3">
    <source>
        <dbReference type="ARBA" id="ARBA00022475"/>
    </source>
</evidence>
<dbReference type="SUPFAM" id="SSF52058">
    <property type="entry name" value="L domain-like"/>
    <property type="match status" value="2"/>
</dbReference>
<keyword evidence="4" id="KW-0433">Leucine-rich repeat</keyword>
<evidence type="ECO:0000313" key="18">
    <source>
        <dbReference type="Proteomes" id="UP000197138"/>
    </source>
</evidence>
<comment type="similarity">
    <text evidence="2">Belongs to the RLP family.</text>
</comment>
<keyword evidence="11" id="KW-0325">Glycoprotein</keyword>
<keyword evidence="6 13" id="KW-0732">Signal</keyword>
<evidence type="ECO:0000256" key="2">
    <source>
        <dbReference type="ARBA" id="ARBA00009592"/>
    </source>
</evidence>
<evidence type="ECO:0000256" key="1">
    <source>
        <dbReference type="ARBA" id="ARBA00004251"/>
    </source>
</evidence>
<evidence type="ECO:0000256" key="7">
    <source>
        <dbReference type="ARBA" id="ARBA00022737"/>
    </source>
</evidence>
<dbReference type="AlphaFoldDB" id="A0A218WWY6"/>
<reference evidence="18" key="1">
    <citation type="journal article" date="2017" name="Plant J.">
        <title>The pomegranate (Punica granatum L.) genome and the genomics of punicalagin biosynthesis.</title>
        <authorList>
            <person name="Qin G."/>
            <person name="Xu C."/>
            <person name="Ming R."/>
            <person name="Tang H."/>
            <person name="Guyot R."/>
            <person name="Kramer E.M."/>
            <person name="Hu Y."/>
            <person name="Yi X."/>
            <person name="Qi Y."/>
            <person name="Xu X."/>
            <person name="Gao Z."/>
            <person name="Pan H."/>
            <person name="Jian J."/>
            <person name="Tian Y."/>
            <person name="Yue Z."/>
            <person name="Xu Y."/>
        </authorList>
    </citation>
    <scope>NUCLEOTIDE SEQUENCE [LARGE SCALE GENOMIC DNA]</scope>
    <source>
        <strain evidence="18">cv. Dabenzi</strain>
    </source>
</reference>
<dbReference type="PANTHER" id="PTHR48052">
    <property type="entry name" value="UNNAMED PRODUCT"/>
    <property type="match status" value="1"/>
</dbReference>
<dbReference type="InterPro" id="IPR032675">
    <property type="entry name" value="LRR_dom_sf"/>
</dbReference>
<dbReference type="InterPro" id="IPR055414">
    <property type="entry name" value="LRR_R13L4/SHOC2-like"/>
</dbReference>
<keyword evidence="7" id="KW-0677">Repeat</keyword>
<accession>A0A218WWY6</accession>
<proteinExistence type="inferred from homology"/>
<dbReference type="PANTHER" id="PTHR48052:SF8">
    <property type="entry name" value="LRR RECEPTOR-LIKE SERINE_THREONINE-PROTEIN KINASE FLS2"/>
    <property type="match status" value="1"/>
</dbReference>
<evidence type="ECO:0000256" key="11">
    <source>
        <dbReference type="ARBA" id="ARBA00023180"/>
    </source>
</evidence>
<evidence type="ECO:0000256" key="9">
    <source>
        <dbReference type="ARBA" id="ARBA00023136"/>
    </source>
</evidence>
<sequence length="813" mass="90635">MGKGLYLFMSLQFILPFKILLAAQSPLPPPQLWCHDDERSALLEFKGSLVLRYPDFDTCFNSWRPEGEARNCCSWEGVECGGPHNHVIGLNLIQCGGDPYSSINSNSSIFRLVHLQKLNLNSFDLNYSSIPTSLGNLQSLRELTLSRCNLQGMIPPSISNLTKLVTLDLTFNSLRGPILPFISNLTHLVTLELAYNQFTGEILPSLGNLIRLTGLDLRLNQFTGEIPTQIASLTHLQRLGLSFNKLHGTIPASLSELQSLTYLFLRSNNLSGTVQLDMFSEMEHLEQLILSFNNFSLAIGPNGSDSLKNVQILGLAQCNLSEFPEFLEKLDNLFQLDLSYNNLSGQIPEWFLNTTLQTLAYLNLSRNSLTSFPRDLFYYNATYLQSLDLRFNKLQGSLPIPPKQIGYYLVSDNMLSGELSPLLCDWKYVSLLDLSKNNFTGELPQCLSSLSENLVMLTLHSNNFHGRIPLFGSNTSTCALEMIDLSNNQLQGPLPRSLSNCSELTFLNVGSNRIHDTFPSWLGSLSGLRVLILQSNKFHGGIEKPKRDPGFPKLQIIDLSYNNFQLSLPSLYFQSWRHMGVSSPERNYYLSGYNGPFGIFQGFEYSSYDFSMTIINKGVEMEYEKIFGYFKVVDLSSNNFTGEIPDSIASLDGLHLLNLSNNMLIGSVSPSMAALMQLESLDLSQNELLGDIPLQLTQLTFLAFFNVSYNNLSGPIPRGKQFDSFQSNSYLGNEGLCGDPLSRKCGSPPQPPPPNSAENDEGSDATFEIEWKAVAAGYAGSFIVAAAVGHKIITKQPGWFAQTFGLRQHRRRT</sequence>
<dbReference type="Pfam" id="PF13855">
    <property type="entry name" value="LRR_8"/>
    <property type="match status" value="1"/>
</dbReference>
<feature type="chain" id="PRO_5014071787" evidence="13">
    <location>
        <begin position="17"/>
        <end position="813"/>
    </location>
</feature>
<dbReference type="Proteomes" id="UP000233551">
    <property type="component" value="Unassembled WGS sequence"/>
</dbReference>
<dbReference type="EMBL" id="MTKT01003181">
    <property type="protein sequence ID" value="OWM76542.1"/>
    <property type="molecule type" value="Genomic_DNA"/>
</dbReference>
<reference evidence="17 19" key="3">
    <citation type="submission" date="2017-11" db="EMBL/GenBank/DDBJ databases">
        <title>De-novo sequencing of pomegranate (Punica granatum L.) genome.</title>
        <authorList>
            <person name="Akparov Z."/>
            <person name="Amiraslanov A."/>
            <person name="Hajiyeva S."/>
            <person name="Abbasov M."/>
            <person name="Kaur K."/>
            <person name="Hamwieh A."/>
            <person name="Solovyev V."/>
            <person name="Salamov A."/>
            <person name="Braich B."/>
            <person name="Kosarev P."/>
            <person name="Mahmoud A."/>
            <person name="Hajiyev E."/>
            <person name="Babayeva S."/>
            <person name="Izzatullayeva V."/>
            <person name="Mammadov A."/>
            <person name="Mammadov A."/>
            <person name="Sharifova S."/>
            <person name="Ojaghi J."/>
            <person name="Eynullazada K."/>
            <person name="Bayramov B."/>
            <person name="Abdulazimova A."/>
            <person name="Shahmuradov I."/>
        </authorList>
    </citation>
    <scope>NUCLEOTIDE SEQUENCE [LARGE SCALE GENOMIC DNA]</scope>
    <source>
        <strain evidence="17">AG2017</strain>
        <strain evidence="19">cv. AG2017</strain>
        <tissue evidence="17">Leaf</tissue>
    </source>
</reference>
<comment type="subcellular location">
    <subcellularLocation>
        <location evidence="1">Cell membrane</location>
        <topology evidence="1">Single-pass type I membrane protein</topology>
    </subcellularLocation>
</comment>
<dbReference type="FunFam" id="3.80.10.10:FF:000095">
    <property type="entry name" value="LRR receptor-like serine/threonine-protein kinase GSO1"/>
    <property type="match status" value="1"/>
</dbReference>
<keyword evidence="5" id="KW-0812">Transmembrane</keyword>
<feature type="domain" description="Leucine-rich repeat-containing N-terminal plant-type" evidence="14">
    <location>
        <begin position="35"/>
        <end position="80"/>
    </location>
</feature>
<evidence type="ECO:0000259" key="14">
    <source>
        <dbReference type="Pfam" id="PF08263"/>
    </source>
</evidence>
<evidence type="ECO:0000259" key="15">
    <source>
        <dbReference type="Pfam" id="PF23598"/>
    </source>
</evidence>
<dbReference type="Pfam" id="PF00560">
    <property type="entry name" value="LRR_1"/>
    <property type="match status" value="5"/>
</dbReference>
<dbReference type="Proteomes" id="UP000197138">
    <property type="component" value="Unassembled WGS sequence"/>
</dbReference>
<dbReference type="Gene3D" id="3.80.10.10">
    <property type="entry name" value="Ribonuclease Inhibitor"/>
    <property type="match status" value="3"/>
</dbReference>
<dbReference type="GeneID" id="116198867"/>
<evidence type="ECO:0000256" key="5">
    <source>
        <dbReference type="ARBA" id="ARBA00022692"/>
    </source>
</evidence>
<dbReference type="PRINTS" id="PR00019">
    <property type="entry name" value="LEURICHRPT"/>
</dbReference>
<protein>
    <submittedName>
        <fullName evidence="16">Uncharacterized protein</fullName>
    </submittedName>
</protein>
<dbReference type="Pfam" id="PF23598">
    <property type="entry name" value="LRR_14"/>
    <property type="match status" value="1"/>
</dbReference>
<feature type="signal peptide" evidence="13">
    <location>
        <begin position="1"/>
        <end position="16"/>
    </location>
</feature>
<evidence type="ECO:0000256" key="13">
    <source>
        <dbReference type="SAM" id="SignalP"/>
    </source>
</evidence>
<evidence type="ECO:0000256" key="6">
    <source>
        <dbReference type="ARBA" id="ARBA00022729"/>
    </source>
</evidence>
<dbReference type="OrthoDB" id="442066at2759"/>
<reference evidence="16" key="2">
    <citation type="submission" date="2017-06" db="EMBL/GenBank/DDBJ databases">
        <title>The pomegranate genome and the genomics of punicalagin biosynthesis.</title>
        <authorList>
            <person name="Xu C."/>
        </authorList>
    </citation>
    <scope>NUCLEOTIDE SEQUENCE [LARGE SCALE GENOMIC DNA]</scope>
    <source>
        <tissue evidence="16">Fresh leaf</tissue>
    </source>
</reference>
<keyword evidence="3" id="KW-1003">Cell membrane</keyword>
<evidence type="ECO:0000256" key="12">
    <source>
        <dbReference type="SAM" id="MobiDB-lite"/>
    </source>
</evidence>
<keyword evidence="8" id="KW-1133">Transmembrane helix</keyword>
<keyword evidence="9" id="KW-0472">Membrane</keyword>
<dbReference type="GO" id="GO:0005886">
    <property type="term" value="C:plasma membrane"/>
    <property type="evidence" value="ECO:0007669"/>
    <property type="project" value="UniProtKB-SubCell"/>
</dbReference>
<dbReference type="EMBL" id="PGOL01002067">
    <property type="protein sequence ID" value="PKI50981.1"/>
    <property type="molecule type" value="Genomic_DNA"/>
</dbReference>
<dbReference type="SMART" id="SM00369">
    <property type="entry name" value="LRR_TYP"/>
    <property type="match status" value="8"/>
</dbReference>
<evidence type="ECO:0000256" key="8">
    <source>
        <dbReference type="ARBA" id="ARBA00022989"/>
    </source>
</evidence>
<dbReference type="InterPro" id="IPR013210">
    <property type="entry name" value="LRR_N_plant-typ"/>
</dbReference>
<keyword evidence="10" id="KW-0675">Receptor</keyword>
<evidence type="ECO:0000256" key="10">
    <source>
        <dbReference type="ARBA" id="ARBA00023170"/>
    </source>
</evidence>
<keyword evidence="19" id="KW-1185">Reference proteome</keyword>
<evidence type="ECO:0000313" key="17">
    <source>
        <dbReference type="EMBL" id="PKI50981.1"/>
    </source>
</evidence>
<name>A0A218WWY6_PUNGR</name>
<dbReference type="STRING" id="22663.A0A218WWY6"/>
<dbReference type="FunFam" id="3.80.10.10:FF:000213">
    <property type="entry name" value="Tyrosine-sulfated glycopeptide receptor 1"/>
    <property type="match status" value="1"/>
</dbReference>